<proteinExistence type="inferred from homology"/>
<feature type="region of interest" description="Disordered" evidence="6">
    <location>
        <begin position="380"/>
        <end position="399"/>
    </location>
</feature>
<feature type="domain" description="Protein kinase" evidence="7">
    <location>
        <begin position="21"/>
        <end position="369"/>
    </location>
</feature>
<dbReference type="PANTHER" id="PTHR11042:SF190">
    <property type="entry name" value="MITOSIS INHIBITOR PROTEIN KINASE MIK1"/>
    <property type="match status" value="1"/>
</dbReference>
<evidence type="ECO:0000256" key="2">
    <source>
        <dbReference type="ARBA" id="ARBA00022741"/>
    </source>
</evidence>
<dbReference type="Proteomes" id="UP000799750">
    <property type="component" value="Unassembled WGS sequence"/>
</dbReference>
<dbReference type="GO" id="GO:0005524">
    <property type="term" value="F:ATP binding"/>
    <property type="evidence" value="ECO:0007669"/>
    <property type="project" value="UniProtKB-KW"/>
</dbReference>
<dbReference type="InterPro" id="IPR000719">
    <property type="entry name" value="Prot_kinase_dom"/>
</dbReference>
<dbReference type="Gene3D" id="1.10.510.10">
    <property type="entry name" value="Transferase(Phosphotransferase) domain 1"/>
    <property type="match status" value="1"/>
</dbReference>
<feature type="compositionally biased region" description="Basic and acidic residues" evidence="6">
    <location>
        <begin position="380"/>
        <end position="396"/>
    </location>
</feature>
<feature type="region of interest" description="Disordered" evidence="6">
    <location>
        <begin position="234"/>
        <end position="276"/>
    </location>
</feature>
<sequence>MSQSHQLHAGQTLTGDSNKDYLLVAPLGQPNVWTAVDSETQSSVFIIKQPASDDSAAASWPNFQQEMVMQELFKDDPAIRQKVDQIPPSKYGEPPRIVLEILEGTVWDARAKRPLSVREIKSIMRDTLEGLVCVHEKGLVYADLKMENILVSGFNPLSEDKDGDTLVTKLGDLGIVMPPTQGVVQPLTYRAPEVYFKHSITPAADIWSWGLLVCHLLEARSNMPAPVLVSAPANTHLAPPPSNAPPSLQTSNSTDSATSISNPPTPSPNGTNFTDRGLYDDLYSGHGLRSQQEQSIRYALANDYDLTSIPYYADCTLPARDREHPTGRQWHFLKEKGVQEDDVAFLKWVMDPDPTSRPTAQEVLESAWLKESEKEVVKEKGDVETVKNEEEAETSKSHKRRLSTYLDYGVGAVRRAVGVERG</sequence>
<evidence type="ECO:0000313" key="8">
    <source>
        <dbReference type="EMBL" id="KAF2493618.1"/>
    </source>
</evidence>
<dbReference type="InterPro" id="IPR008271">
    <property type="entry name" value="Ser/Thr_kinase_AS"/>
</dbReference>
<protein>
    <submittedName>
        <fullName evidence="8">Kinase-like protein</fullName>
    </submittedName>
</protein>
<evidence type="ECO:0000313" key="9">
    <source>
        <dbReference type="Proteomes" id="UP000799750"/>
    </source>
</evidence>
<dbReference type="AlphaFoldDB" id="A0A6A6QM78"/>
<dbReference type="SUPFAM" id="SSF56112">
    <property type="entry name" value="Protein kinase-like (PK-like)"/>
    <property type="match status" value="1"/>
</dbReference>
<keyword evidence="1" id="KW-0808">Transferase</keyword>
<accession>A0A6A6QM78</accession>
<keyword evidence="9" id="KW-1185">Reference proteome</keyword>
<feature type="compositionally biased region" description="Low complexity" evidence="6">
    <location>
        <begin position="256"/>
        <end position="274"/>
    </location>
</feature>
<dbReference type="GO" id="GO:0005737">
    <property type="term" value="C:cytoplasm"/>
    <property type="evidence" value="ECO:0007669"/>
    <property type="project" value="TreeGrafter"/>
</dbReference>
<dbReference type="SMART" id="SM00220">
    <property type="entry name" value="S_TKc"/>
    <property type="match status" value="1"/>
</dbReference>
<evidence type="ECO:0000256" key="5">
    <source>
        <dbReference type="ARBA" id="ARBA00037982"/>
    </source>
</evidence>
<evidence type="ECO:0000256" key="3">
    <source>
        <dbReference type="ARBA" id="ARBA00022777"/>
    </source>
</evidence>
<dbReference type="OrthoDB" id="5979581at2759"/>
<gene>
    <name evidence="8" type="ORF">BU16DRAFT_563773</name>
</gene>
<dbReference type="PROSITE" id="PS00108">
    <property type="entry name" value="PROTEIN_KINASE_ST"/>
    <property type="match status" value="1"/>
</dbReference>
<dbReference type="PROSITE" id="PS50011">
    <property type="entry name" value="PROTEIN_KINASE_DOM"/>
    <property type="match status" value="1"/>
</dbReference>
<evidence type="ECO:0000256" key="6">
    <source>
        <dbReference type="SAM" id="MobiDB-lite"/>
    </source>
</evidence>
<dbReference type="PANTHER" id="PTHR11042">
    <property type="entry name" value="EUKARYOTIC TRANSLATION INITIATION FACTOR 2-ALPHA KINASE EIF2-ALPHA KINASE -RELATED"/>
    <property type="match status" value="1"/>
</dbReference>
<organism evidence="8 9">
    <name type="scientific">Lophium mytilinum</name>
    <dbReference type="NCBI Taxonomy" id="390894"/>
    <lineage>
        <taxon>Eukaryota</taxon>
        <taxon>Fungi</taxon>
        <taxon>Dikarya</taxon>
        <taxon>Ascomycota</taxon>
        <taxon>Pezizomycotina</taxon>
        <taxon>Dothideomycetes</taxon>
        <taxon>Pleosporomycetidae</taxon>
        <taxon>Mytilinidiales</taxon>
        <taxon>Mytilinidiaceae</taxon>
        <taxon>Lophium</taxon>
    </lineage>
</organism>
<evidence type="ECO:0000256" key="1">
    <source>
        <dbReference type="ARBA" id="ARBA00022679"/>
    </source>
</evidence>
<comment type="similarity">
    <text evidence="5">Belongs to the protein kinase superfamily. Ser/Thr protein kinase family. GCN2 subfamily.</text>
</comment>
<evidence type="ECO:0000256" key="4">
    <source>
        <dbReference type="ARBA" id="ARBA00022840"/>
    </source>
</evidence>
<dbReference type="GO" id="GO:0005634">
    <property type="term" value="C:nucleus"/>
    <property type="evidence" value="ECO:0007669"/>
    <property type="project" value="TreeGrafter"/>
</dbReference>
<dbReference type="GO" id="GO:0004672">
    <property type="term" value="F:protein kinase activity"/>
    <property type="evidence" value="ECO:0007669"/>
    <property type="project" value="InterPro"/>
</dbReference>
<dbReference type="InterPro" id="IPR050339">
    <property type="entry name" value="CC_SR_Kinase"/>
</dbReference>
<dbReference type="Pfam" id="PF00069">
    <property type="entry name" value="Pkinase"/>
    <property type="match status" value="1"/>
</dbReference>
<evidence type="ECO:0000259" key="7">
    <source>
        <dbReference type="PROSITE" id="PS50011"/>
    </source>
</evidence>
<keyword evidence="3 8" id="KW-0418">Kinase</keyword>
<name>A0A6A6QM78_9PEZI</name>
<reference evidence="8" key="1">
    <citation type="journal article" date="2020" name="Stud. Mycol.">
        <title>101 Dothideomycetes genomes: a test case for predicting lifestyles and emergence of pathogens.</title>
        <authorList>
            <person name="Haridas S."/>
            <person name="Albert R."/>
            <person name="Binder M."/>
            <person name="Bloem J."/>
            <person name="Labutti K."/>
            <person name="Salamov A."/>
            <person name="Andreopoulos B."/>
            <person name="Baker S."/>
            <person name="Barry K."/>
            <person name="Bills G."/>
            <person name="Bluhm B."/>
            <person name="Cannon C."/>
            <person name="Castanera R."/>
            <person name="Culley D."/>
            <person name="Daum C."/>
            <person name="Ezra D."/>
            <person name="Gonzalez J."/>
            <person name="Henrissat B."/>
            <person name="Kuo A."/>
            <person name="Liang C."/>
            <person name="Lipzen A."/>
            <person name="Lutzoni F."/>
            <person name="Magnuson J."/>
            <person name="Mondo S."/>
            <person name="Nolan M."/>
            <person name="Ohm R."/>
            <person name="Pangilinan J."/>
            <person name="Park H.-J."/>
            <person name="Ramirez L."/>
            <person name="Alfaro M."/>
            <person name="Sun H."/>
            <person name="Tritt A."/>
            <person name="Yoshinaga Y."/>
            <person name="Zwiers L.-H."/>
            <person name="Turgeon B."/>
            <person name="Goodwin S."/>
            <person name="Spatafora J."/>
            <person name="Crous P."/>
            <person name="Grigoriev I."/>
        </authorList>
    </citation>
    <scope>NUCLEOTIDE SEQUENCE</scope>
    <source>
        <strain evidence="8">CBS 269.34</strain>
    </source>
</reference>
<dbReference type="EMBL" id="MU004192">
    <property type="protein sequence ID" value="KAF2493618.1"/>
    <property type="molecule type" value="Genomic_DNA"/>
</dbReference>
<dbReference type="InterPro" id="IPR011009">
    <property type="entry name" value="Kinase-like_dom_sf"/>
</dbReference>
<keyword evidence="2" id="KW-0547">Nucleotide-binding</keyword>
<keyword evidence="4" id="KW-0067">ATP-binding</keyword>